<sequence>MTEPADPTELAGVAEMHTEAAHAWSLDADEDYPLTGSWQDPERRWTPRRVTVLAVVTSVIAVCIVGGFGAWKLRTRGPDVLTTHVFVATETVSVTTVVAVPAPRSTANTAAPKGSPRMPPLAIFDKALINNLRQRGWTIRDEPDMISKGHLVCDTLRGGASPSEVVARIRNGNPTSPPSDAQSFLSTVMLTYPDCP</sequence>
<proteinExistence type="predicted"/>
<evidence type="ECO:0000256" key="1">
    <source>
        <dbReference type="SAM" id="Phobius"/>
    </source>
</evidence>
<reference evidence="3" key="1">
    <citation type="submission" date="2016-03" db="EMBL/GenBank/DDBJ databases">
        <authorList>
            <person name="Ploux O."/>
        </authorList>
    </citation>
    <scope>NUCLEOTIDE SEQUENCE</scope>
    <source>
        <strain evidence="3">UC10</strain>
    </source>
</reference>
<keyword evidence="1" id="KW-1133">Transmembrane helix</keyword>
<name>A0A1Y5P532_9MYCO</name>
<evidence type="ECO:0000259" key="2">
    <source>
        <dbReference type="Pfam" id="PF05305"/>
    </source>
</evidence>
<feature type="domain" description="DUF732" evidence="2">
    <location>
        <begin position="125"/>
        <end position="196"/>
    </location>
</feature>
<dbReference type="InterPro" id="IPR007969">
    <property type="entry name" value="DUF732"/>
</dbReference>
<keyword evidence="1" id="KW-0812">Transmembrane</keyword>
<evidence type="ECO:0000313" key="3">
    <source>
        <dbReference type="EMBL" id="SBS73757.1"/>
    </source>
</evidence>
<accession>A0A1Y5P532</accession>
<protein>
    <submittedName>
        <fullName evidence="3">Putative Gp53</fullName>
    </submittedName>
</protein>
<dbReference type="AlphaFoldDB" id="A0A1Y5P532"/>
<organism evidence="3">
    <name type="scientific">uncultured Mycobacterium sp</name>
    <dbReference type="NCBI Taxonomy" id="171292"/>
    <lineage>
        <taxon>Bacteria</taxon>
        <taxon>Bacillati</taxon>
        <taxon>Actinomycetota</taxon>
        <taxon>Actinomycetes</taxon>
        <taxon>Mycobacteriales</taxon>
        <taxon>Mycobacteriaceae</taxon>
        <taxon>Mycobacterium</taxon>
        <taxon>environmental samples</taxon>
    </lineage>
</organism>
<dbReference type="Pfam" id="PF05305">
    <property type="entry name" value="DUF732"/>
    <property type="match status" value="1"/>
</dbReference>
<dbReference type="EMBL" id="FLQS01000010">
    <property type="protein sequence ID" value="SBS73757.1"/>
    <property type="molecule type" value="Genomic_DNA"/>
</dbReference>
<feature type="transmembrane region" description="Helical" evidence="1">
    <location>
        <begin position="50"/>
        <end position="71"/>
    </location>
</feature>
<keyword evidence="1" id="KW-0472">Membrane</keyword>
<gene>
    <name evidence="3" type="ORF">MHPYR_180037</name>
</gene>